<reference evidence="1 2" key="1">
    <citation type="journal article" date="2008" name="Proc. Natl. Acad. Sci. U.S.A.">
        <title>Niche adaptation and genome expansion in the chlorophyll d-producing cyanobacterium Acaryochloris marina.</title>
        <authorList>
            <person name="Swingley W.D."/>
            <person name="Chen M."/>
            <person name="Cheung P.C."/>
            <person name="Conrad A.L."/>
            <person name="Dejesa L.C."/>
            <person name="Hao J."/>
            <person name="Honchak B.M."/>
            <person name="Karbach L.E."/>
            <person name="Kurdoglu A."/>
            <person name="Lahiri S."/>
            <person name="Mastrian S.D."/>
            <person name="Miyashita H."/>
            <person name="Page L."/>
            <person name="Ramakrishna P."/>
            <person name="Satoh S."/>
            <person name="Sattley W.M."/>
            <person name="Shimada Y."/>
            <person name="Taylor H.L."/>
            <person name="Tomo T."/>
            <person name="Tsuchiya T."/>
            <person name="Wang Z.T."/>
            <person name="Raymond J."/>
            <person name="Mimuro M."/>
            <person name="Blankenship R.E."/>
            <person name="Touchman J.W."/>
        </authorList>
    </citation>
    <scope>NUCLEOTIDE SEQUENCE [LARGE SCALE GENOMIC DNA]</scope>
    <source>
        <strain evidence="2">MBIC 11017</strain>
    </source>
</reference>
<dbReference type="AlphaFoldDB" id="B0CDQ6"/>
<dbReference type="KEGG" id="amr:AM1_4279"/>
<organism evidence="1 2">
    <name type="scientific">Acaryochloris marina (strain MBIC 11017)</name>
    <dbReference type="NCBI Taxonomy" id="329726"/>
    <lineage>
        <taxon>Bacteria</taxon>
        <taxon>Bacillati</taxon>
        <taxon>Cyanobacteriota</taxon>
        <taxon>Cyanophyceae</taxon>
        <taxon>Acaryochloridales</taxon>
        <taxon>Acaryochloridaceae</taxon>
        <taxon>Acaryochloris</taxon>
    </lineage>
</organism>
<protein>
    <submittedName>
        <fullName evidence="1">Uncharacterized protein</fullName>
    </submittedName>
</protein>
<dbReference type="Proteomes" id="UP000000268">
    <property type="component" value="Chromosome"/>
</dbReference>
<accession>B0CDQ6</accession>
<keyword evidence="2" id="KW-1185">Reference proteome</keyword>
<evidence type="ECO:0000313" key="1">
    <source>
        <dbReference type="EMBL" id="ABW29258.1"/>
    </source>
</evidence>
<name>B0CDQ6_ACAM1</name>
<proteinExistence type="predicted"/>
<gene>
    <name evidence="1" type="ordered locus">AM1_4279</name>
</gene>
<dbReference type="HOGENOM" id="CLU_3283125_0_0_3"/>
<sequence>MISIALAIALIRFVITPLEKKRYQYSKALVKHWVQHRALR</sequence>
<evidence type="ECO:0000313" key="2">
    <source>
        <dbReference type="Proteomes" id="UP000000268"/>
    </source>
</evidence>
<dbReference type="EMBL" id="CP000828">
    <property type="protein sequence ID" value="ABW29258.1"/>
    <property type="molecule type" value="Genomic_DNA"/>
</dbReference>